<feature type="transmembrane region" description="Helical" evidence="1">
    <location>
        <begin position="134"/>
        <end position="157"/>
    </location>
</feature>
<feature type="transmembrane region" description="Helical" evidence="1">
    <location>
        <begin position="217"/>
        <end position="236"/>
    </location>
</feature>
<feature type="transmembrane region" description="Helical" evidence="1">
    <location>
        <begin position="34"/>
        <end position="59"/>
    </location>
</feature>
<evidence type="ECO:0000313" key="2">
    <source>
        <dbReference type="EMBL" id="QPC84416.1"/>
    </source>
</evidence>
<keyword evidence="1" id="KW-0472">Membrane</keyword>
<dbReference type="AlphaFoldDB" id="A0A7S8ECI2"/>
<feature type="transmembrane region" description="Helical" evidence="1">
    <location>
        <begin position="248"/>
        <end position="268"/>
    </location>
</feature>
<dbReference type="EMBL" id="CP062983">
    <property type="protein sequence ID" value="QPC84416.1"/>
    <property type="molecule type" value="Genomic_DNA"/>
</dbReference>
<gene>
    <name evidence="2" type="ORF">G4Y79_08590</name>
</gene>
<feature type="transmembrane region" description="Helical" evidence="1">
    <location>
        <begin position="105"/>
        <end position="125"/>
    </location>
</feature>
<evidence type="ECO:0000313" key="3">
    <source>
        <dbReference type="Proteomes" id="UP000594468"/>
    </source>
</evidence>
<keyword evidence="3" id="KW-1185">Reference proteome</keyword>
<sequence>MVTKKSQQQSKAINHRSIALPSEHGAWGFLLEPLLMGMMLAPSAAGVWLCVTIFAIFLIHQPLKVALKPSRKSGIRTRVAWRYVLVYTLIALIGFALTIRTDNQSGIFLVPFLLAVPLMLVQAWYDAHGQSRALIAELCGSAALGAAVTALVLLAGWGIAPAFALWGLLLARTIPSIIYVRARLRRQRGQTIALSPTIGLHGLALLLVALLAGFSLLPWLSVPAIGILMGRAWYGLQNTQKVRASRIGMAEMAYGLLVIGLTVLGYIFNA</sequence>
<reference evidence="2 3" key="1">
    <citation type="submission" date="2020-02" db="EMBL/GenBank/DDBJ databases">
        <authorList>
            <person name="Zheng R.K."/>
            <person name="Sun C.M."/>
        </authorList>
    </citation>
    <scope>NUCLEOTIDE SEQUENCE [LARGE SCALE GENOMIC DNA]</scope>
    <source>
        <strain evidence="3">rifampicinis</strain>
    </source>
</reference>
<dbReference type="KEGG" id="pmet:G4Y79_08590"/>
<feature type="transmembrane region" description="Helical" evidence="1">
    <location>
        <begin position="192"/>
        <end position="211"/>
    </location>
</feature>
<feature type="transmembrane region" description="Helical" evidence="1">
    <location>
        <begin position="80"/>
        <end position="99"/>
    </location>
</feature>
<keyword evidence="1" id="KW-0812">Transmembrane</keyword>
<dbReference type="InterPro" id="IPR025576">
    <property type="entry name" value="YwiC"/>
</dbReference>
<evidence type="ECO:0000256" key="1">
    <source>
        <dbReference type="SAM" id="Phobius"/>
    </source>
</evidence>
<dbReference type="Pfam" id="PF14256">
    <property type="entry name" value="YwiC"/>
    <property type="match status" value="1"/>
</dbReference>
<keyword evidence="1" id="KW-1133">Transmembrane helix</keyword>
<dbReference type="Proteomes" id="UP000594468">
    <property type="component" value="Chromosome"/>
</dbReference>
<organism evidence="2 3">
    <name type="scientific">Phototrophicus methaneseepsis</name>
    <dbReference type="NCBI Taxonomy" id="2710758"/>
    <lineage>
        <taxon>Bacteria</taxon>
        <taxon>Bacillati</taxon>
        <taxon>Chloroflexota</taxon>
        <taxon>Candidatus Thermofontia</taxon>
        <taxon>Phototrophicales</taxon>
        <taxon>Phototrophicaceae</taxon>
        <taxon>Phototrophicus</taxon>
    </lineage>
</organism>
<protein>
    <submittedName>
        <fullName evidence="2">YwiC-like family protein</fullName>
    </submittedName>
</protein>
<name>A0A7S8ECI2_9CHLR</name>
<accession>A0A7S8ECI2</accession>
<proteinExistence type="predicted"/>
<feature type="transmembrane region" description="Helical" evidence="1">
    <location>
        <begin position="163"/>
        <end position="180"/>
    </location>
</feature>